<protein>
    <submittedName>
        <fullName evidence="1">Uncharacterized protein</fullName>
    </submittedName>
</protein>
<name>A0A5B7FA67_PORTR</name>
<evidence type="ECO:0000313" key="1">
    <source>
        <dbReference type="EMBL" id="MPC42475.1"/>
    </source>
</evidence>
<organism evidence="1 2">
    <name type="scientific">Portunus trituberculatus</name>
    <name type="common">Swimming crab</name>
    <name type="synonym">Neptunus trituberculatus</name>
    <dbReference type="NCBI Taxonomy" id="210409"/>
    <lineage>
        <taxon>Eukaryota</taxon>
        <taxon>Metazoa</taxon>
        <taxon>Ecdysozoa</taxon>
        <taxon>Arthropoda</taxon>
        <taxon>Crustacea</taxon>
        <taxon>Multicrustacea</taxon>
        <taxon>Malacostraca</taxon>
        <taxon>Eumalacostraca</taxon>
        <taxon>Eucarida</taxon>
        <taxon>Decapoda</taxon>
        <taxon>Pleocyemata</taxon>
        <taxon>Brachyura</taxon>
        <taxon>Eubrachyura</taxon>
        <taxon>Portunoidea</taxon>
        <taxon>Portunidae</taxon>
        <taxon>Portuninae</taxon>
        <taxon>Portunus</taxon>
    </lineage>
</organism>
<evidence type="ECO:0000313" key="2">
    <source>
        <dbReference type="Proteomes" id="UP000324222"/>
    </source>
</evidence>
<reference evidence="1 2" key="1">
    <citation type="submission" date="2019-05" db="EMBL/GenBank/DDBJ databases">
        <title>Another draft genome of Portunus trituberculatus and its Hox gene families provides insights of decapod evolution.</title>
        <authorList>
            <person name="Jeong J.-H."/>
            <person name="Song I."/>
            <person name="Kim S."/>
            <person name="Choi T."/>
            <person name="Kim D."/>
            <person name="Ryu S."/>
            <person name="Kim W."/>
        </authorList>
    </citation>
    <scope>NUCLEOTIDE SEQUENCE [LARGE SCALE GENOMIC DNA]</scope>
    <source>
        <tissue evidence="1">Muscle</tissue>
    </source>
</reference>
<keyword evidence="2" id="KW-1185">Reference proteome</keyword>
<comment type="caution">
    <text evidence="1">The sequence shown here is derived from an EMBL/GenBank/DDBJ whole genome shotgun (WGS) entry which is preliminary data.</text>
</comment>
<sequence length="93" mass="11186">MKEEKTGREWMVLLLGLCRETSERMMEAVKEYLERMWQTRSSRSKGLALERSRATCSIKIKIKRSRATFCFKIFKNKLLLIDLRLYLRHDVTE</sequence>
<accession>A0A5B7FA67</accession>
<dbReference type="AlphaFoldDB" id="A0A5B7FA67"/>
<gene>
    <name evidence="1" type="ORF">E2C01_036097</name>
</gene>
<proteinExistence type="predicted"/>
<dbReference type="EMBL" id="VSRR010005450">
    <property type="protein sequence ID" value="MPC42475.1"/>
    <property type="molecule type" value="Genomic_DNA"/>
</dbReference>
<dbReference type="Proteomes" id="UP000324222">
    <property type="component" value="Unassembled WGS sequence"/>
</dbReference>